<keyword evidence="3" id="KW-1185">Reference proteome</keyword>
<name>A0A232EI36_9HYME</name>
<dbReference type="EMBL" id="NNAY01004344">
    <property type="protein sequence ID" value="OXU18029.1"/>
    <property type="molecule type" value="Genomic_DNA"/>
</dbReference>
<dbReference type="AlphaFoldDB" id="A0A232EI36"/>
<evidence type="ECO:0000313" key="3">
    <source>
        <dbReference type="Proteomes" id="UP000215335"/>
    </source>
</evidence>
<dbReference type="Proteomes" id="UP000215335">
    <property type="component" value="Unassembled WGS sequence"/>
</dbReference>
<feature type="compositionally biased region" description="Basic and acidic residues" evidence="1">
    <location>
        <begin position="9"/>
        <end position="21"/>
    </location>
</feature>
<comment type="caution">
    <text evidence="2">The sequence shown here is derived from an EMBL/GenBank/DDBJ whole genome shotgun (WGS) entry which is preliminary data.</text>
</comment>
<feature type="region of interest" description="Disordered" evidence="1">
    <location>
        <begin position="46"/>
        <end position="66"/>
    </location>
</feature>
<protein>
    <submittedName>
        <fullName evidence="2">Uncharacterized protein</fullName>
    </submittedName>
</protein>
<accession>A0A232EI36</accession>
<evidence type="ECO:0000256" key="1">
    <source>
        <dbReference type="SAM" id="MobiDB-lite"/>
    </source>
</evidence>
<reference evidence="2 3" key="1">
    <citation type="journal article" date="2017" name="Curr. Biol.">
        <title>The Evolution of Venom by Co-option of Single-Copy Genes.</title>
        <authorList>
            <person name="Martinson E.O."/>
            <person name="Mrinalini"/>
            <person name="Kelkar Y.D."/>
            <person name="Chang C.H."/>
            <person name="Werren J.H."/>
        </authorList>
    </citation>
    <scope>NUCLEOTIDE SEQUENCE [LARGE SCALE GENOMIC DNA]</scope>
    <source>
        <strain evidence="2 3">Alberta</strain>
        <tissue evidence="2">Whole body</tissue>
    </source>
</reference>
<evidence type="ECO:0000313" key="2">
    <source>
        <dbReference type="EMBL" id="OXU18029.1"/>
    </source>
</evidence>
<feature type="region of interest" description="Disordered" evidence="1">
    <location>
        <begin position="1"/>
        <end position="21"/>
    </location>
</feature>
<gene>
    <name evidence="2" type="ORF">TSAR_011215</name>
</gene>
<organism evidence="2 3">
    <name type="scientific">Trichomalopsis sarcophagae</name>
    <dbReference type="NCBI Taxonomy" id="543379"/>
    <lineage>
        <taxon>Eukaryota</taxon>
        <taxon>Metazoa</taxon>
        <taxon>Ecdysozoa</taxon>
        <taxon>Arthropoda</taxon>
        <taxon>Hexapoda</taxon>
        <taxon>Insecta</taxon>
        <taxon>Pterygota</taxon>
        <taxon>Neoptera</taxon>
        <taxon>Endopterygota</taxon>
        <taxon>Hymenoptera</taxon>
        <taxon>Apocrita</taxon>
        <taxon>Proctotrupomorpha</taxon>
        <taxon>Chalcidoidea</taxon>
        <taxon>Pteromalidae</taxon>
        <taxon>Pteromalinae</taxon>
        <taxon>Trichomalopsis</taxon>
    </lineage>
</organism>
<proteinExistence type="predicted"/>
<sequence length="129" mass="15406">MNRTLEPQAQHREGCQDRTDVDMTYGTPDRCTVHFVQETFRDNPTFAEQHPWDRSNNFSNDRQVDRSRQWTPNHVFECFRKCRMRFSGRRDEDADEFLRRITEGRRSVEIPDTKLIAMLPFLLEGIALN</sequence>